<dbReference type="EMBL" id="JBEWSZ010000002">
    <property type="protein sequence ID" value="MET2830972.1"/>
    <property type="molecule type" value="Genomic_DNA"/>
</dbReference>
<comment type="subcellular location">
    <subcellularLocation>
        <location evidence="1 7">Cell membrane</location>
        <topology evidence="1 7">Multi-pass membrane protein</topology>
    </subcellularLocation>
</comment>
<feature type="transmembrane region" description="Helical" evidence="7">
    <location>
        <begin position="394"/>
        <end position="419"/>
    </location>
</feature>
<gene>
    <name evidence="9" type="ORF">ABVQ20_28705</name>
</gene>
<name>A0ABV2DLT8_9HYPH</name>
<feature type="transmembrane region" description="Helical" evidence="7">
    <location>
        <begin position="531"/>
        <end position="559"/>
    </location>
</feature>
<feature type="domain" description="ABC transmembrane type-1" evidence="8">
    <location>
        <begin position="484"/>
        <end position="663"/>
    </location>
</feature>
<feature type="domain" description="ABC transmembrane type-1" evidence="8">
    <location>
        <begin position="112"/>
        <end position="292"/>
    </location>
</feature>
<proteinExistence type="inferred from homology"/>
<sequence>MGWAVLTAICTVAIQFAPWLRAYPDGWVLPLAGAIGDFSHWFVANFKWIFRAISAVIDHPMRAVQSLLQWLPWPATITLFVLFALRFGSRRLALFTAMALGYMVIVGYWEESMNTLALVAISVPLSIGLGLALGVLAYRFPGFNAFVQPALDGMQTIPAFAYLIPILFLFGFGPVVGVIASMIFAAPPMVRNTILGLKEVPSDIVEAGIMSGCKPRQLFWQVEFPTALPQILVGVNQATMAALSMVIIAAIIGGFDDIGWEVLSTMRKAQFGESFLAGLVIVLLAMVLDRLSAAAINRQPLPTDVPRSVFQQYRFLLFALMSVVAFKLVGHVLPALAKFPLAWEFYPAEPMNAMMNDFIRTFGKAMEGIKSVTLRFLMLPIRDGLATAVNPFTWGFAMTATLTWCYALGAAAISLSCFLRGHRSCAMTVAVVAYLLYFGAAGTPWPVFIALITLIAYQAGGLRTAAFAVLSMTFILVNGIWKEAMLSVYLCTVAVLISFAIGGLIGIWAAHNDTVSNVMRPINDTLQTMPPFVLLIPALMLFKVGEFTALLAIISYAIVPPIRYVEHGLRGVPASIVEAAEQIGCTPRQILFEVKLPIALPVIMLGLNQTIMYGLAMLVIAALVGTQDLGQLIYLALTQADVGSGMVTGISMALIAMVADRILQALSRKWQKVIG</sequence>
<protein>
    <submittedName>
        <fullName evidence="9">ABC transporter permease subunit</fullName>
    </submittedName>
</protein>
<accession>A0ABV2DLT8</accession>
<evidence type="ECO:0000256" key="3">
    <source>
        <dbReference type="ARBA" id="ARBA00022475"/>
    </source>
</evidence>
<feature type="transmembrane region" description="Helical" evidence="7">
    <location>
        <begin position="231"/>
        <end position="255"/>
    </location>
</feature>
<evidence type="ECO:0000256" key="4">
    <source>
        <dbReference type="ARBA" id="ARBA00022692"/>
    </source>
</evidence>
<feature type="transmembrane region" description="Helical" evidence="7">
    <location>
        <begin position="598"/>
        <end position="624"/>
    </location>
</feature>
<reference evidence="9 10" key="1">
    <citation type="submission" date="2024-06" db="EMBL/GenBank/DDBJ databases">
        <authorList>
            <person name="Kim D.-U."/>
        </authorList>
    </citation>
    <scope>NUCLEOTIDE SEQUENCE [LARGE SCALE GENOMIC DNA]</scope>
    <source>
        <strain evidence="9 10">KACC15460</strain>
    </source>
</reference>
<feature type="transmembrane region" description="Helical" evidence="7">
    <location>
        <begin position="488"/>
        <end position="511"/>
    </location>
</feature>
<keyword evidence="6 7" id="KW-0472">Membrane</keyword>
<feature type="transmembrane region" description="Helical" evidence="7">
    <location>
        <begin position="160"/>
        <end position="185"/>
    </location>
</feature>
<dbReference type="InterPro" id="IPR000515">
    <property type="entry name" value="MetI-like"/>
</dbReference>
<dbReference type="SUPFAM" id="SSF161098">
    <property type="entry name" value="MetI-like"/>
    <property type="match status" value="2"/>
</dbReference>
<dbReference type="Gene3D" id="1.10.3720.10">
    <property type="entry name" value="MetI-like"/>
    <property type="match status" value="2"/>
</dbReference>
<keyword evidence="5 7" id="KW-1133">Transmembrane helix</keyword>
<dbReference type="RefSeq" id="WP_354463058.1">
    <property type="nucleotide sequence ID" value="NZ_JBEWSZ010000002.1"/>
</dbReference>
<feature type="transmembrane region" description="Helical" evidence="7">
    <location>
        <begin position="275"/>
        <end position="294"/>
    </location>
</feature>
<comment type="caution">
    <text evidence="9">The sequence shown here is derived from an EMBL/GenBank/DDBJ whole genome shotgun (WGS) entry which is preliminary data.</text>
</comment>
<keyword evidence="4 7" id="KW-0812">Transmembrane</keyword>
<feature type="transmembrane region" description="Helical" evidence="7">
    <location>
        <begin position="70"/>
        <end position="86"/>
    </location>
</feature>
<evidence type="ECO:0000256" key="7">
    <source>
        <dbReference type="RuleBase" id="RU363032"/>
    </source>
</evidence>
<feature type="transmembrane region" description="Helical" evidence="7">
    <location>
        <begin position="116"/>
        <end position="140"/>
    </location>
</feature>
<evidence type="ECO:0000256" key="5">
    <source>
        <dbReference type="ARBA" id="ARBA00022989"/>
    </source>
</evidence>
<dbReference type="Pfam" id="PF00528">
    <property type="entry name" value="BPD_transp_1"/>
    <property type="match status" value="2"/>
</dbReference>
<dbReference type="PROSITE" id="PS50928">
    <property type="entry name" value="ABC_TM1"/>
    <property type="match status" value="2"/>
</dbReference>
<evidence type="ECO:0000313" key="10">
    <source>
        <dbReference type="Proteomes" id="UP001548832"/>
    </source>
</evidence>
<dbReference type="PANTHER" id="PTHR47737:SF1">
    <property type="entry name" value="GLYCINE BETAINE_PROLINE BETAINE TRANSPORT SYSTEM PERMEASE PROTEIN PROW"/>
    <property type="match status" value="1"/>
</dbReference>
<feature type="transmembrane region" description="Helical" evidence="7">
    <location>
        <begin position="431"/>
        <end position="456"/>
    </location>
</feature>
<dbReference type="CDD" id="cd06261">
    <property type="entry name" value="TM_PBP2"/>
    <property type="match status" value="2"/>
</dbReference>
<organism evidence="9 10">
    <name type="scientific">Mesorhizobium shangrilense</name>
    <dbReference type="NCBI Taxonomy" id="460060"/>
    <lineage>
        <taxon>Bacteria</taxon>
        <taxon>Pseudomonadati</taxon>
        <taxon>Pseudomonadota</taxon>
        <taxon>Alphaproteobacteria</taxon>
        <taxon>Hyphomicrobiales</taxon>
        <taxon>Phyllobacteriaceae</taxon>
        <taxon>Mesorhizobium</taxon>
    </lineage>
</organism>
<feature type="transmembrane region" description="Helical" evidence="7">
    <location>
        <begin position="92"/>
        <end position="109"/>
    </location>
</feature>
<evidence type="ECO:0000313" key="9">
    <source>
        <dbReference type="EMBL" id="MET2830972.1"/>
    </source>
</evidence>
<evidence type="ECO:0000256" key="1">
    <source>
        <dbReference type="ARBA" id="ARBA00004651"/>
    </source>
</evidence>
<feature type="transmembrane region" description="Helical" evidence="7">
    <location>
        <begin position="462"/>
        <end position="481"/>
    </location>
</feature>
<feature type="transmembrane region" description="Helical" evidence="7">
    <location>
        <begin position="644"/>
        <end position="663"/>
    </location>
</feature>
<evidence type="ECO:0000259" key="8">
    <source>
        <dbReference type="PROSITE" id="PS50928"/>
    </source>
</evidence>
<dbReference type="PANTHER" id="PTHR47737">
    <property type="entry name" value="GLYCINE BETAINE/PROLINE BETAINE TRANSPORT SYSTEM PERMEASE PROTEIN PROW"/>
    <property type="match status" value="1"/>
</dbReference>
<keyword evidence="2 7" id="KW-0813">Transport</keyword>
<dbReference type="InterPro" id="IPR035906">
    <property type="entry name" value="MetI-like_sf"/>
</dbReference>
<dbReference type="Proteomes" id="UP001548832">
    <property type="component" value="Unassembled WGS sequence"/>
</dbReference>
<evidence type="ECO:0000256" key="6">
    <source>
        <dbReference type="ARBA" id="ARBA00023136"/>
    </source>
</evidence>
<keyword evidence="10" id="KW-1185">Reference proteome</keyword>
<feature type="transmembrane region" description="Helical" evidence="7">
    <location>
        <begin position="315"/>
        <end position="337"/>
    </location>
</feature>
<comment type="similarity">
    <text evidence="7">Belongs to the binding-protein-dependent transport system permease family.</text>
</comment>
<evidence type="ECO:0000256" key="2">
    <source>
        <dbReference type="ARBA" id="ARBA00022448"/>
    </source>
</evidence>
<keyword evidence="3" id="KW-1003">Cell membrane</keyword>